<evidence type="ECO:0000313" key="15">
    <source>
        <dbReference type="Proteomes" id="UP000679848"/>
    </source>
</evidence>
<proteinExistence type="inferred from homology"/>
<evidence type="ECO:0000256" key="3">
    <source>
        <dbReference type="ARBA" id="ARBA00021035"/>
    </source>
</evidence>
<dbReference type="Pfam" id="PF02768">
    <property type="entry name" value="DNA_pol3_beta_3"/>
    <property type="match status" value="1"/>
</dbReference>
<dbReference type="SUPFAM" id="SSF55979">
    <property type="entry name" value="DNA clamp"/>
    <property type="match status" value="3"/>
</dbReference>
<accession>A0A810QI73</accession>
<dbReference type="RefSeq" id="WP_207724350.1">
    <property type="nucleotide sequence ID" value="NZ_AP023420.1"/>
</dbReference>
<dbReference type="PIRSF" id="PIRSF000804">
    <property type="entry name" value="DNA_pol_III_b"/>
    <property type="match status" value="1"/>
</dbReference>
<evidence type="ECO:0000256" key="4">
    <source>
        <dbReference type="ARBA" id="ARBA00022490"/>
    </source>
</evidence>
<dbReference type="InterPro" id="IPR022635">
    <property type="entry name" value="DNA_polIII_beta_C"/>
</dbReference>
<evidence type="ECO:0000259" key="13">
    <source>
        <dbReference type="Pfam" id="PF02768"/>
    </source>
</evidence>
<dbReference type="GO" id="GO:0008408">
    <property type="term" value="F:3'-5' exonuclease activity"/>
    <property type="evidence" value="ECO:0007669"/>
    <property type="project" value="InterPro"/>
</dbReference>
<evidence type="ECO:0000256" key="8">
    <source>
        <dbReference type="ARBA" id="ARBA00022932"/>
    </source>
</evidence>
<comment type="similarity">
    <text evidence="2 10">Belongs to the beta sliding clamp family.</text>
</comment>
<dbReference type="CDD" id="cd00140">
    <property type="entry name" value="beta_clamp"/>
    <property type="match status" value="1"/>
</dbReference>
<comment type="subcellular location">
    <subcellularLocation>
        <location evidence="1 10">Cytoplasm</location>
    </subcellularLocation>
</comment>
<dbReference type="GO" id="GO:0005737">
    <property type="term" value="C:cytoplasm"/>
    <property type="evidence" value="ECO:0007669"/>
    <property type="project" value="UniProtKB-SubCell"/>
</dbReference>
<protein>
    <recommendedName>
        <fullName evidence="3 10">Beta sliding clamp</fullName>
    </recommendedName>
</protein>
<feature type="domain" description="DNA polymerase III beta sliding clamp central" evidence="12">
    <location>
        <begin position="129"/>
        <end position="241"/>
    </location>
</feature>
<dbReference type="SMART" id="SM00480">
    <property type="entry name" value="POL3Bc"/>
    <property type="match status" value="1"/>
</dbReference>
<evidence type="ECO:0000256" key="6">
    <source>
        <dbReference type="ARBA" id="ARBA00022695"/>
    </source>
</evidence>
<dbReference type="GO" id="GO:0009360">
    <property type="term" value="C:DNA polymerase III complex"/>
    <property type="evidence" value="ECO:0007669"/>
    <property type="project" value="InterPro"/>
</dbReference>
<comment type="subunit">
    <text evidence="10">Forms a ring-shaped head-to-tail homodimer around DNA.</text>
</comment>
<dbReference type="PANTHER" id="PTHR30478:SF0">
    <property type="entry name" value="BETA SLIDING CLAMP"/>
    <property type="match status" value="1"/>
</dbReference>
<sequence>MIKFSCEKVLLQNAISVTGRAVAQKSSIPALEGLLLRADHQLSVSGYNMQTGIRTTVPADVAQSGEIVLNARLFGDIIRRMPDDVVTISADEKMMVHLRCGDADFDILGLSAADYPDLPEVEDEYSVSLPQKTLRAMIEEVAFAVSTNESRPVHTGALFEISDTGLTMVAVDGFRLAIRREPLEKMEGGAFSFVAPGSALNEVKGICGDVEDLAAVTLGKRHILFEVGQTELICRRLEGEFLDYKNAIPRKNPITVIADTKALIESIDRVSVVISDKLKSPVRCVFDHDKLMLSARTGNGEARDVCYLSGDGGGLEIGFNNRYLMEALRYAPADSVKIELNTGVSPAIIVPVDGEENFLYMVLPVRLKSAE</sequence>
<keyword evidence="5 10" id="KW-0808">Transferase</keyword>
<keyword evidence="6 10" id="KW-0548">Nucleotidyltransferase</keyword>
<dbReference type="PANTHER" id="PTHR30478">
    <property type="entry name" value="DNA POLYMERASE III SUBUNIT BETA"/>
    <property type="match status" value="1"/>
</dbReference>
<reference evidence="14" key="1">
    <citation type="submission" date="2020-09" db="EMBL/GenBank/DDBJ databases">
        <title>New species isolated from human feces.</title>
        <authorList>
            <person name="Kitahara M."/>
            <person name="Shigeno Y."/>
            <person name="Shime M."/>
            <person name="Matsumoto Y."/>
            <person name="Nakamura S."/>
            <person name="Motooka D."/>
            <person name="Fukuoka S."/>
            <person name="Nishikawa H."/>
            <person name="Benno Y."/>
        </authorList>
    </citation>
    <scope>NUCLEOTIDE SEQUENCE</scope>
    <source>
        <strain evidence="14">MM59</strain>
    </source>
</reference>
<dbReference type="Gene3D" id="3.10.150.10">
    <property type="entry name" value="DNA Polymerase III, subunit A, domain 2"/>
    <property type="match status" value="1"/>
</dbReference>
<name>A0A810QI73_9FIRM</name>
<dbReference type="Proteomes" id="UP000679848">
    <property type="component" value="Chromosome"/>
</dbReference>
<keyword evidence="4 10" id="KW-0963">Cytoplasm</keyword>
<evidence type="ECO:0000256" key="5">
    <source>
        <dbReference type="ARBA" id="ARBA00022679"/>
    </source>
</evidence>
<dbReference type="Pfam" id="PF00712">
    <property type="entry name" value="DNA_pol3_beta"/>
    <property type="match status" value="1"/>
</dbReference>
<evidence type="ECO:0000256" key="2">
    <source>
        <dbReference type="ARBA" id="ARBA00010752"/>
    </source>
</evidence>
<dbReference type="Pfam" id="PF02767">
    <property type="entry name" value="DNA_pol3_beta_2"/>
    <property type="match status" value="1"/>
</dbReference>
<organism evidence="14 15">
    <name type="scientific">Pusillibacter faecalis</name>
    <dbReference type="NCBI Taxonomy" id="2714358"/>
    <lineage>
        <taxon>Bacteria</taxon>
        <taxon>Bacillati</taxon>
        <taxon>Bacillota</taxon>
        <taxon>Clostridia</taxon>
        <taxon>Eubacteriales</taxon>
        <taxon>Oscillospiraceae</taxon>
        <taxon>Pusillibacter</taxon>
    </lineage>
</organism>
<evidence type="ECO:0000256" key="9">
    <source>
        <dbReference type="ARBA" id="ARBA00023125"/>
    </source>
</evidence>
<dbReference type="InterPro" id="IPR022634">
    <property type="entry name" value="DNA_polIII_beta_N"/>
</dbReference>
<evidence type="ECO:0000259" key="11">
    <source>
        <dbReference type="Pfam" id="PF00712"/>
    </source>
</evidence>
<evidence type="ECO:0000313" key="14">
    <source>
        <dbReference type="EMBL" id="BCK84143.1"/>
    </source>
</evidence>
<dbReference type="AlphaFoldDB" id="A0A810QI73"/>
<comment type="function">
    <text evidence="10">Confers DNA tethering and processivity to DNA polymerases and other proteins. Acts as a clamp, forming a ring around DNA (a reaction catalyzed by the clamp-loading complex) which diffuses in an ATP-independent manner freely and bidirectionally along dsDNA. Initially characterized for its ability to contact the catalytic subunit of DNA polymerase III (Pol III), a complex, multichain enzyme responsible for most of the replicative synthesis in bacteria; Pol III exhibits 3'-5' exonuclease proofreading activity. The beta chain is required for initiation of replication as well as for processivity of DNA replication.</text>
</comment>
<keyword evidence="7 10" id="KW-0235">DNA replication</keyword>
<evidence type="ECO:0000256" key="1">
    <source>
        <dbReference type="ARBA" id="ARBA00004496"/>
    </source>
</evidence>
<keyword evidence="8 10" id="KW-0239">DNA-directed DNA polymerase</keyword>
<dbReference type="InterPro" id="IPR046938">
    <property type="entry name" value="DNA_clamp_sf"/>
</dbReference>
<feature type="domain" description="DNA polymerase III beta sliding clamp C-terminal" evidence="13">
    <location>
        <begin position="246"/>
        <end position="366"/>
    </location>
</feature>
<keyword evidence="9" id="KW-0238">DNA-binding</keyword>
<dbReference type="InterPro" id="IPR022637">
    <property type="entry name" value="DNA_polIII_beta_cen"/>
</dbReference>
<dbReference type="NCBIfam" id="TIGR00663">
    <property type="entry name" value="dnan"/>
    <property type="match status" value="1"/>
</dbReference>
<dbReference type="KEGG" id="pfaa:MM59RIKEN_14620"/>
<dbReference type="GO" id="GO:0003887">
    <property type="term" value="F:DNA-directed DNA polymerase activity"/>
    <property type="evidence" value="ECO:0007669"/>
    <property type="project" value="UniProtKB-UniRule"/>
</dbReference>
<evidence type="ECO:0000259" key="12">
    <source>
        <dbReference type="Pfam" id="PF02767"/>
    </source>
</evidence>
<dbReference type="InterPro" id="IPR001001">
    <property type="entry name" value="DNA_polIII_beta"/>
</dbReference>
<gene>
    <name evidence="14" type="primary">dnaN</name>
    <name evidence="14" type="ORF">MM59RIKEN_14620</name>
</gene>
<evidence type="ECO:0000256" key="7">
    <source>
        <dbReference type="ARBA" id="ARBA00022705"/>
    </source>
</evidence>
<dbReference type="Gene3D" id="3.70.10.10">
    <property type="match status" value="1"/>
</dbReference>
<dbReference type="GO" id="GO:0006271">
    <property type="term" value="P:DNA strand elongation involved in DNA replication"/>
    <property type="evidence" value="ECO:0007669"/>
    <property type="project" value="TreeGrafter"/>
</dbReference>
<keyword evidence="15" id="KW-1185">Reference proteome</keyword>
<dbReference type="EMBL" id="AP023420">
    <property type="protein sequence ID" value="BCK84143.1"/>
    <property type="molecule type" value="Genomic_DNA"/>
</dbReference>
<evidence type="ECO:0000256" key="10">
    <source>
        <dbReference type="PIRNR" id="PIRNR000804"/>
    </source>
</evidence>
<dbReference type="GO" id="GO:0003677">
    <property type="term" value="F:DNA binding"/>
    <property type="evidence" value="ECO:0007669"/>
    <property type="project" value="UniProtKB-UniRule"/>
</dbReference>
<feature type="domain" description="DNA polymerase III beta sliding clamp N-terminal" evidence="11">
    <location>
        <begin position="3"/>
        <end position="119"/>
    </location>
</feature>